<feature type="compositionally biased region" description="Polar residues" evidence="1">
    <location>
        <begin position="126"/>
        <end position="137"/>
    </location>
</feature>
<dbReference type="Proteomes" id="UP000823388">
    <property type="component" value="Chromosome 4N"/>
</dbReference>
<keyword evidence="3" id="KW-1185">Reference proteome</keyword>
<evidence type="ECO:0000313" key="2">
    <source>
        <dbReference type="EMBL" id="KAG2605411.1"/>
    </source>
</evidence>
<organism evidence="2 3">
    <name type="scientific">Panicum virgatum</name>
    <name type="common">Blackwell switchgrass</name>
    <dbReference type="NCBI Taxonomy" id="38727"/>
    <lineage>
        <taxon>Eukaryota</taxon>
        <taxon>Viridiplantae</taxon>
        <taxon>Streptophyta</taxon>
        <taxon>Embryophyta</taxon>
        <taxon>Tracheophyta</taxon>
        <taxon>Spermatophyta</taxon>
        <taxon>Magnoliopsida</taxon>
        <taxon>Liliopsida</taxon>
        <taxon>Poales</taxon>
        <taxon>Poaceae</taxon>
        <taxon>PACMAD clade</taxon>
        <taxon>Panicoideae</taxon>
        <taxon>Panicodae</taxon>
        <taxon>Paniceae</taxon>
        <taxon>Panicinae</taxon>
        <taxon>Panicum</taxon>
        <taxon>Panicum sect. Hiantes</taxon>
    </lineage>
</organism>
<feature type="region of interest" description="Disordered" evidence="1">
    <location>
        <begin position="40"/>
        <end position="137"/>
    </location>
</feature>
<reference evidence="2" key="1">
    <citation type="submission" date="2020-05" db="EMBL/GenBank/DDBJ databases">
        <title>WGS assembly of Panicum virgatum.</title>
        <authorList>
            <person name="Lovell J.T."/>
            <person name="Jenkins J."/>
            <person name="Shu S."/>
            <person name="Juenger T.E."/>
            <person name="Schmutz J."/>
        </authorList>
    </citation>
    <scope>NUCLEOTIDE SEQUENCE</scope>
    <source>
        <strain evidence="2">AP13</strain>
    </source>
</reference>
<feature type="compositionally biased region" description="Low complexity" evidence="1">
    <location>
        <begin position="42"/>
        <end position="54"/>
    </location>
</feature>
<sequence length="137" mass="15497">MRFDKRTHSQTREETEHSFPQYLRRSSFPILLPLRLPSEFVDPTATSPNPDAASPNPPLHFPIRRTPALPHPLRLRPLRFPVRCRLPKSSQESPNGGASKGTSPPLSPLEQKPADPCRPGTRRQARSSYTKRPSCTR</sequence>
<protein>
    <submittedName>
        <fullName evidence="2">Uncharacterized protein</fullName>
    </submittedName>
</protein>
<feature type="region of interest" description="Disordered" evidence="1">
    <location>
        <begin position="1"/>
        <end position="22"/>
    </location>
</feature>
<name>A0A8T0T2L0_PANVG</name>
<proteinExistence type="predicted"/>
<feature type="compositionally biased region" description="Basic and acidic residues" evidence="1">
    <location>
        <begin position="1"/>
        <end position="17"/>
    </location>
</feature>
<dbReference type="AlphaFoldDB" id="A0A8T0T2L0"/>
<evidence type="ECO:0000256" key="1">
    <source>
        <dbReference type="SAM" id="MobiDB-lite"/>
    </source>
</evidence>
<accession>A0A8T0T2L0</accession>
<gene>
    <name evidence="2" type="ORF">PVAP13_4NG077276</name>
</gene>
<comment type="caution">
    <text evidence="2">The sequence shown here is derived from an EMBL/GenBank/DDBJ whole genome shotgun (WGS) entry which is preliminary data.</text>
</comment>
<evidence type="ECO:0000313" key="3">
    <source>
        <dbReference type="Proteomes" id="UP000823388"/>
    </source>
</evidence>
<dbReference type="EMBL" id="CM029044">
    <property type="protein sequence ID" value="KAG2605411.1"/>
    <property type="molecule type" value="Genomic_DNA"/>
</dbReference>
<feature type="compositionally biased region" description="Polar residues" evidence="1">
    <location>
        <begin position="88"/>
        <end position="104"/>
    </location>
</feature>